<dbReference type="EMBL" id="JANPWB010000002">
    <property type="protein sequence ID" value="KAJ1206967.1"/>
    <property type="molecule type" value="Genomic_DNA"/>
</dbReference>
<gene>
    <name evidence="2" type="ORF">NDU88_002360</name>
</gene>
<name>A0AAV7W269_PLEWA</name>
<accession>A0AAV7W269</accession>
<proteinExistence type="predicted"/>
<comment type="caution">
    <text evidence="2">The sequence shown here is derived from an EMBL/GenBank/DDBJ whole genome shotgun (WGS) entry which is preliminary data.</text>
</comment>
<feature type="region of interest" description="Disordered" evidence="1">
    <location>
        <begin position="12"/>
        <end position="55"/>
    </location>
</feature>
<evidence type="ECO:0000313" key="3">
    <source>
        <dbReference type="Proteomes" id="UP001066276"/>
    </source>
</evidence>
<evidence type="ECO:0000313" key="2">
    <source>
        <dbReference type="EMBL" id="KAJ1206967.1"/>
    </source>
</evidence>
<organism evidence="2 3">
    <name type="scientific">Pleurodeles waltl</name>
    <name type="common">Iberian ribbed newt</name>
    <dbReference type="NCBI Taxonomy" id="8319"/>
    <lineage>
        <taxon>Eukaryota</taxon>
        <taxon>Metazoa</taxon>
        <taxon>Chordata</taxon>
        <taxon>Craniata</taxon>
        <taxon>Vertebrata</taxon>
        <taxon>Euteleostomi</taxon>
        <taxon>Amphibia</taxon>
        <taxon>Batrachia</taxon>
        <taxon>Caudata</taxon>
        <taxon>Salamandroidea</taxon>
        <taxon>Salamandridae</taxon>
        <taxon>Pleurodelinae</taxon>
        <taxon>Pleurodeles</taxon>
    </lineage>
</organism>
<feature type="region of interest" description="Disordered" evidence="1">
    <location>
        <begin position="132"/>
        <end position="160"/>
    </location>
</feature>
<protein>
    <submittedName>
        <fullName evidence="2">Uncharacterized protein</fullName>
    </submittedName>
</protein>
<dbReference type="AlphaFoldDB" id="A0AAV7W269"/>
<feature type="compositionally biased region" description="Low complexity" evidence="1">
    <location>
        <begin position="136"/>
        <end position="158"/>
    </location>
</feature>
<evidence type="ECO:0000256" key="1">
    <source>
        <dbReference type="SAM" id="MobiDB-lite"/>
    </source>
</evidence>
<keyword evidence="3" id="KW-1185">Reference proteome</keyword>
<reference evidence="2" key="1">
    <citation type="journal article" date="2022" name="bioRxiv">
        <title>Sequencing and chromosome-scale assembly of the giantPleurodeles waltlgenome.</title>
        <authorList>
            <person name="Brown T."/>
            <person name="Elewa A."/>
            <person name="Iarovenko S."/>
            <person name="Subramanian E."/>
            <person name="Araus A.J."/>
            <person name="Petzold A."/>
            <person name="Susuki M."/>
            <person name="Suzuki K.-i.T."/>
            <person name="Hayashi T."/>
            <person name="Toyoda A."/>
            <person name="Oliveira C."/>
            <person name="Osipova E."/>
            <person name="Leigh N.D."/>
            <person name="Simon A."/>
            <person name="Yun M.H."/>
        </authorList>
    </citation>
    <scope>NUCLEOTIDE SEQUENCE</scope>
    <source>
        <strain evidence="2">20211129_DDA</strain>
        <tissue evidence="2">Liver</tissue>
    </source>
</reference>
<dbReference type="Proteomes" id="UP001066276">
    <property type="component" value="Chromosome 1_2"/>
</dbReference>
<sequence length="198" mass="19665">MVAPVPHRPVALASGLSSGGGGAPSAPGPRARRSTGGAAAHFTPSTCSPPPQFKRGNPHWSGVLLSQARAYLTHGAQGAGRFPLAGGVVFEPVGLGRQSLAQAVLTAFVAARFTVLTSSAPLLHVGGSVPAPAPSEPHAAAPPAAAAPASQSSASGPAGRREPIRHLGFHFVSVAPVAFSARGSERTAAGPRGLPRVL</sequence>